<dbReference type="AlphaFoldDB" id="A0A1V6U0F0"/>
<feature type="transmembrane region" description="Helical" evidence="5">
    <location>
        <begin position="249"/>
        <end position="268"/>
    </location>
</feature>
<proteinExistence type="predicted"/>
<dbReference type="SUPFAM" id="SSF103473">
    <property type="entry name" value="MFS general substrate transporter"/>
    <property type="match status" value="1"/>
</dbReference>
<feature type="transmembrane region" description="Helical" evidence="5">
    <location>
        <begin position="217"/>
        <end position="237"/>
    </location>
</feature>
<evidence type="ECO:0000256" key="1">
    <source>
        <dbReference type="ARBA" id="ARBA00004141"/>
    </source>
</evidence>
<feature type="transmembrane region" description="Helical" evidence="5">
    <location>
        <begin position="120"/>
        <end position="140"/>
    </location>
</feature>
<dbReference type="PANTHER" id="PTHR23501">
    <property type="entry name" value="MAJOR FACILITATOR SUPERFAMILY"/>
    <property type="match status" value="1"/>
</dbReference>
<sequence length="534" mass="57502">MAPSRDQEPLLGNSSTQGRNPVNITKLLAGLVGVFLASADKSILLATQGEIASSLYSPSSAPLILVSYNLGFCIALPVYGFLSDIYGCRWFLLSAYALFSLGCLLSGVVTSLWPFVLGRFITGIGGAGMTDLLSVLINEVFKINEVASVRSYIIAAGILGQGCGGPLGGLITDLVGWRWSLVGQAPIGIACMGLAYYQLPVSMREVDLQSAVSLWEFDWAGIVAFFFAVTSFVLGTTDGGTFLSSVSKPSFLVASCVFLIVFVIIERFSAKNPIIPPSVVSSPRLSNIFLGQILYFSSISTILNNIPGYLAKINHLSNSSIAIQIGICGFGLILGSVIAGKALSKTVKYRKLSLIAISISAVAQVIMVIRWRDGIQGLEIFYCLPWAMGSGMLLSAQFISLTIWSLPEQMARATAVYYLSQQIGLVFGTSVSAAALQRLFGYHLWLNLVDVQDPKKTKVLHSSAELCLLILIQSLKIINHLLGDFGFISNLPQSIQAAVQVSFIEAWRLIPALSLILTLFVVILIVFSREKVNN</sequence>
<comment type="subcellular location">
    <subcellularLocation>
        <location evidence="1">Membrane</location>
        <topology evidence="1">Multi-pass membrane protein</topology>
    </subcellularLocation>
</comment>
<dbReference type="PANTHER" id="PTHR23501:SF33">
    <property type="entry name" value="MAJOR FACILITATOR SUPERFAMILY (MFS) PROFILE DOMAIN-CONTAINING PROTEIN"/>
    <property type="match status" value="1"/>
</dbReference>
<dbReference type="Gene3D" id="1.20.1250.20">
    <property type="entry name" value="MFS general substrate transporter like domains"/>
    <property type="match status" value="1"/>
</dbReference>
<keyword evidence="8" id="KW-1185">Reference proteome</keyword>
<organism evidence="7 8">
    <name type="scientific">Penicillium steckii</name>
    <dbReference type="NCBI Taxonomy" id="303698"/>
    <lineage>
        <taxon>Eukaryota</taxon>
        <taxon>Fungi</taxon>
        <taxon>Dikarya</taxon>
        <taxon>Ascomycota</taxon>
        <taxon>Pezizomycotina</taxon>
        <taxon>Eurotiomycetes</taxon>
        <taxon>Eurotiomycetidae</taxon>
        <taxon>Eurotiales</taxon>
        <taxon>Aspergillaceae</taxon>
        <taxon>Penicillium</taxon>
    </lineage>
</organism>
<accession>A0A1V6U0F0</accession>
<evidence type="ECO:0000256" key="4">
    <source>
        <dbReference type="ARBA" id="ARBA00023136"/>
    </source>
</evidence>
<keyword evidence="3 5" id="KW-1133">Transmembrane helix</keyword>
<dbReference type="InterPro" id="IPR036259">
    <property type="entry name" value="MFS_trans_sf"/>
</dbReference>
<protein>
    <recommendedName>
        <fullName evidence="6">Major facilitator superfamily (MFS) profile domain-containing protein</fullName>
    </recommendedName>
</protein>
<feature type="transmembrane region" description="Helical" evidence="5">
    <location>
        <begin position="416"/>
        <end position="436"/>
    </location>
</feature>
<dbReference type="GO" id="GO:0015174">
    <property type="term" value="F:basic amino acid transmembrane transporter activity"/>
    <property type="evidence" value="ECO:0007669"/>
    <property type="project" value="TreeGrafter"/>
</dbReference>
<keyword evidence="4 5" id="KW-0472">Membrane</keyword>
<dbReference type="EMBL" id="MLKD01000001">
    <property type="protein sequence ID" value="OQE32055.1"/>
    <property type="molecule type" value="Genomic_DNA"/>
</dbReference>
<dbReference type="Proteomes" id="UP000191285">
    <property type="component" value="Unassembled WGS sequence"/>
</dbReference>
<dbReference type="InterPro" id="IPR020846">
    <property type="entry name" value="MFS_dom"/>
</dbReference>
<feature type="transmembrane region" description="Helical" evidence="5">
    <location>
        <begin position="288"/>
        <end position="309"/>
    </location>
</feature>
<name>A0A1V6U0F0_9EURO</name>
<dbReference type="GO" id="GO:0000329">
    <property type="term" value="C:fungal-type vacuole membrane"/>
    <property type="evidence" value="ECO:0007669"/>
    <property type="project" value="TreeGrafter"/>
</dbReference>
<evidence type="ECO:0000256" key="5">
    <source>
        <dbReference type="SAM" id="Phobius"/>
    </source>
</evidence>
<gene>
    <name evidence="7" type="ORF">PENSTE_c001G08140</name>
</gene>
<feature type="transmembrane region" description="Helical" evidence="5">
    <location>
        <begin position="352"/>
        <end position="372"/>
    </location>
</feature>
<dbReference type="STRING" id="303698.A0A1V6U0F0"/>
<evidence type="ECO:0000256" key="2">
    <source>
        <dbReference type="ARBA" id="ARBA00022692"/>
    </source>
</evidence>
<feature type="transmembrane region" description="Helical" evidence="5">
    <location>
        <begin position="509"/>
        <end position="527"/>
    </location>
</feature>
<dbReference type="InterPro" id="IPR011701">
    <property type="entry name" value="MFS"/>
</dbReference>
<feature type="transmembrane region" description="Helical" evidence="5">
    <location>
        <begin position="21"/>
        <end position="39"/>
    </location>
</feature>
<feature type="transmembrane region" description="Helical" evidence="5">
    <location>
        <begin position="91"/>
        <end position="114"/>
    </location>
</feature>
<feature type="transmembrane region" description="Helical" evidence="5">
    <location>
        <begin position="152"/>
        <end position="171"/>
    </location>
</feature>
<evidence type="ECO:0000256" key="3">
    <source>
        <dbReference type="ARBA" id="ARBA00022989"/>
    </source>
</evidence>
<dbReference type="Pfam" id="PF07690">
    <property type="entry name" value="MFS_1"/>
    <property type="match status" value="2"/>
</dbReference>
<feature type="domain" description="Major facilitator superfamily (MFS) profile" evidence="6">
    <location>
        <begin position="26"/>
        <end position="529"/>
    </location>
</feature>
<comment type="caution">
    <text evidence="7">The sequence shown here is derived from an EMBL/GenBank/DDBJ whole genome shotgun (WGS) entry which is preliminary data.</text>
</comment>
<reference evidence="8" key="1">
    <citation type="journal article" date="2017" name="Nat. Microbiol.">
        <title>Global analysis of biosynthetic gene clusters reveals vast potential of secondary metabolite production in Penicillium species.</title>
        <authorList>
            <person name="Nielsen J.C."/>
            <person name="Grijseels S."/>
            <person name="Prigent S."/>
            <person name="Ji B."/>
            <person name="Dainat J."/>
            <person name="Nielsen K.F."/>
            <person name="Frisvad J.C."/>
            <person name="Workman M."/>
            <person name="Nielsen J."/>
        </authorList>
    </citation>
    <scope>NUCLEOTIDE SEQUENCE [LARGE SCALE GENOMIC DNA]</scope>
    <source>
        <strain evidence="8">IBT 24891</strain>
    </source>
</reference>
<evidence type="ECO:0000313" key="8">
    <source>
        <dbReference type="Proteomes" id="UP000191285"/>
    </source>
</evidence>
<feature type="transmembrane region" description="Helical" evidence="5">
    <location>
        <begin position="321"/>
        <end position="340"/>
    </location>
</feature>
<feature type="transmembrane region" description="Helical" evidence="5">
    <location>
        <begin position="59"/>
        <end position="79"/>
    </location>
</feature>
<evidence type="ECO:0000259" key="6">
    <source>
        <dbReference type="PROSITE" id="PS50850"/>
    </source>
</evidence>
<keyword evidence="2 5" id="KW-0812">Transmembrane</keyword>
<evidence type="ECO:0000313" key="7">
    <source>
        <dbReference type="EMBL" id="OQE32055.1"/>
    </source>
</evidence>
<feature type="transmembrane region" description="Helical" evidence="5">
    <location>
        <begin position="177"/>
        <end position="197"/>
    </location>
</feature>
<dbReference type="PROSITE" id="PS50850">
    <property type="entry name" value="MFS"/>
    <property type="match status" value="1"/>
</dbReference>
<dbReference type="OrthoDB" id="6770063at2759"/>
<feature type="transmembrane region" description="Helical" evidence="5">
    <location>
        <begin position="384"/>
        <end position="404"/>
    </location>
</feature>